<proteinExistence type="predicted"/>
<evidence type="ECO:0000313" key="2">
    <source>
        <dbReference type="Proteomes" id="UP000244722"/>
    </source>
</evidence>
<sequence length="165" mass="18325">MKHLPVLSFFHPFASTVLTVLTFPKSPYPDHLSFRPPPKKTPIYSFILLKQLSVALLLLLPHLHLLLPPHLHHFPLPPTRVVDLLPLPSAIPSEGHRNLPDATGIVMPFGGRIPGLVVSPLFIKINYIEATDSQLVATQPHRATPLVPLYAEGTPRHHYNPALTI</sequence>
<comment type="caution">
    <text evidence="1">The sequence shown here is derived from an EMBL/GenBank/DDBJ whole genome shotgun (WGS) entry which is preliminary data.</text>
</comment>
<organism evidence="1 2">
    <name type="scientific">Tuber borchii</name>
    <name type="common">White truffle</name>
    <dbReference type="NCBI Taxonomy" id="42251"/>
    <lineage>
        <taxon>Eukaryota</taxon>
        <taxon>Fungi</taxon>
        <taxon>Dikarya</taxon>
        <taxon>Ascomycota</taxon>
        <taxon>Pezizomycotina</taxon>
        <taxon>Pezizomycetes</taxon>
        <taxon>Pezizales</taxon>
        <taxon>Tuberaceae</taxon>
        <taxon>Tuber</taxon>
    </lineage>
</organism>
<protein>
    <submittedName>
        <fullName evidence="1">Uncharacterized protein</fullName>
    </submittedName>
</protein>
<name>A0A2T6ZHG8_TUBBO</name>
<accession>A0A2T6ZHG8</accession>
<gene>
    <name evidence="1" type="ORF">B9Z19DRAFT_381819</name>
</gene>
<dbReference type="AlphaFoldDB" id="A0A2T6ZHG8"/>
<evidence type="ECO:0000313" key="1">
    <source>
        <dbReference type="EMBL" id="PUU74937.1"/>
    </source>
</evidence>
<dbReference type="Proteomes" id="UP000244722">
    <property type="component" value="Unassembled WGS sequence"/>
</dbReference>
<keyword evidence="2" id="KW-1185">Reference proteome</keyword>
<dbReference type="EMBL" id="NESQ01000259">
    <property type="protein sequence ID" value="PUU74937.1"/>
    <property type="molecule type" value="Genomic_DNA"/>
</dbReference>
<reference evidence="1 2" key="1">
    <citation type="submission" date="2017-04" db="EMBL/GenBank/DDBJ databases">
        <title>Draft genome sequence of Tuber borchii Vittad., a whitish edible truffle.</title>
        <authorList>
            <consortium name="DOE Joint Genome Institute"/>
            <person name="Murat C."/>
            <person name="Kuo A."/>
            <person name="Barry K.W."/>
            <person name="Clum A."/>
            <person name="Dockter R.B."/>
            <person name="Fauchery L."/>
            <person name="Iotti M."/>
            <person name="Kohler A."/>
            <person name="Labutti K."/>
            <person name="Lindquist E.A."/>
            <person name="Lipzen A."/>
            <person name="Ohm R.A."/>
            <person name="Wang M."/>
            <person name="Grigoriev I.V."/>
            <person name="Zambonelli A."/>
            <person name="Martin F.M."/>
        </authorList>
    </citation>
    <scope>NUCLEOTIDE SEQUENCE [LARGE SCALE GENOMIC DNA]</scope>
    <source>
        <strain evidence="1 2">Tbo3840</strain>
    </source>
</reference>